<feature type="binding site" evidence="6">
    <location>
        <position position="59"/>
    </location>
    <ligand>
        <name>Na(+)</name>
        <dbReference type="ChEBI" id="CHEBI:29101"/>
        <label>1</label>
    </ligand>
</feature>
<keyword evidence="7" id="KW-0769">Symport</keyword>
<proteinExistence type="inferred from homology"/>
<dbReference type="PANTHER" id="PTHR11616:SF316">
    <property type="entry name" value="SOLUTE CARRIER FAMILY 6 MEMBER 1"/>
    <property type="match status" value="1"/>
</dbReference>
<feature type="binding site" evidence="6">
    <location>
        <position position="64"/>
    </location>
    <ligand>
        <name>Na(+)</name>
        <dbReference type="ChEBI" id="CHEBI:29101"/>
        <label>1</label>
    </ligand>
</feature>
<keyword evidence="4 8" id="KW-1133">Transmembrane helix</keyword>
<comment type="similarity">
    <text evidence="7">Belongs to the sodium:neurotransmitter symporter (SNF) (TC 2.A.22) family.</text>
</comment>
<dbReference type="InterPro" id="IPR000175">
    <property type="entry name" value="Na/ntran_symport"/>
</dbReference>
<keyword evidence="3 7" id="KW-0812">Transmembrane</keyword>
<keyword evidence="5 8" id="KW-0472">Membrane</keyword>
<keyword evidence="10" id="KW-1185">Reference proteome</keyword>
<evidence type="ECO:0000256" key="4">
    <source>
        <dbReference type="ARBA" id="ARBA00022989"/>
    </source>
</evidence>
<evidence type="ECO:0000256" key="3">
    <source>
        <dbReference type="ARBA" id="ARBA00022692"/>
    </source>
</evidence>
<feature type="binding site" evidence="6">
    <location>
        <position position="57"/>
    </location>
    <ligand>
        <name>Na(+)</name>
        <dbReference type="ChEBI" id="CHEBI:29101"/>
        <label>1</label>
    </ligand>
</feature>
<dbReference type="PROSITE" id="PS00610">
    <property type="entry name" value="NA_NEUROTRAN_SYMP_1"/>
    <property type="match status" value="1"/>
</dbReference>
<feature type="transmembrane region" description="Helical" evidence="8">
    <location>
        <begin position="81"/>
        <end position="102"/>
    </location>
</feature>
<dbReference type="GO" id="GO:0005886">
    <property type="term" value="C:plasma membrane"/>
    <property type="evidence" value="ECO:0007669"/>
    <property type="project" value="TreeGrafter"/>
</dbReference>
<dbReference type="InterPro" id="IPR037272">
    <property type="entry name" value="SNS_sf"/>
</dbReference>
<dbReference type="PROSITE" id="PS50267">
    <property type="entry name" value="NA_NEUROTRAN_SYMP_3"/>
    <property type="match status" value="1"/>
</dbReference>
<reference evidence="9" key="2">
    <citation type="submission" date="2025-09" db="UniProtKB">
        <authorList>
            <consortium name="Ensembl"/>
        </authorList>
    </citation>
    <scope>IDENTIFICATION</scope>
</reference>
<dbReference type="GO" id="GO:0006865">
    <property type="term" value="P:amino acid transport"/>
    <property type="evidence" value="ECO:0007669"/>
    <property type="project" value="TreeGrafter"/>
</dbReference>
<comment type="subcellular location">
    <subcellularLocation>
        <location evidence="1">Membrane</location>
        <topology evidence="1">Multi-pass membrane protein</topology>
    </subcellularLocation>
</comment>
<dbReference type="PRINTS" id="PR00176">
    <property type="entry name" value="NANEUSMPORT"/>
</dbReference>
<name>A0A8C7A2W2_NOTPE</name>
<dbReference type="Proteomes" id="UP000694420">
    <property type="component" value="Unplaced"/>
</dbReference>
<protein>
    <recommendedName>
        <fullName evidence="7">Transporter</fullName>
    </recommendedName>
</protein>
<evidence type="ECO:0000256" key="7">
    <source>
        <dbReference type="RuleBase" id="RU003732"/>
    </source>
</evidence>
<feature type="transmembrane region" description="Helical" evidence="8">
    <location>
        <begin position="51"/>
        <end position="69"/>
    </location>
</feature>
<keyword evidence="6" id="KW-0915">Sodium</keyword>
<dbReference type="GO" id="GO:0046872">
    <property type="term" value="F:metal ion binding"/>
    <property type="evidence" value="ECO:0007669"/>
    <property type="project" value="UniProtKB-KW"/>
</dbReference>
<evidence type="ECO:0000313" key="10">
    <source>
        <dbReference type="Proteomes" id="UP000694420"/>
    </source>
</evidence>
<dbReference type="Ensembl" id="ENSNPET00000021712.1">
    <property type="protein sequence ID" value="ENSNPEP00000021167.1"/>
    <property type="gene ID" value="ENSNPEG00000015696.1"/>
</dbReference>
<dbReference type="GO" id="GO:0035725">
    <property type="term" value="P:sodium ion transmembrane transport"/>
    <property type="evidence" value="ECO:0007669"/>
    <property type="project" value="TreeGrafter"/>
</dbReference>
<evidence type="ECO:0000256" key="6">
    <source>
        <dbReference type="PIRSR" id="PIRSR600175-1"/>
    </source>
</evidence>
<evidence type="ECO:0000256" key="5">
    <source>
        <dbReference type="ARBA" id="ARBA00023136"/>
    </source>
</evidence>
<keyword evidence="2 7" id="KW-0813">Transport</keyword>
<evidence type="ECO:0000256" key="2">
    <source>
        <dbReference type="ARBA" id="ARBA00022448"/>
    </source>
</evidence>
<reference evidence="9" key="1">
    <citation type="submission" date="2025-08" db="UniProtKB">
        <authorList>
            <consortium name="Ensembl"/>
        </authorList>
    </citation>
    <scope>IDENTIFICATION</scope>
</reference>
<keyword evidence="6" id="KW-0479">Metal-binding</keyword>
<dbReference type="Pfam" id="PF00209">
    <property type="entry name" value="SNF"/>
    <property type="match status" value="1"/>
</dbReference>
<accession>A0A8C7A2W2</accession>
<sequence>MLLVPRAENQHRVCCGRITLEEPEPITPEAVSTKKKKEIPDRGSWKGKFDFLLSCVGYAIGLGNVWRFPYLCGKNGGGAFLIPYFLTLVFAGIPLFLLETALGQYTSVGGLGVWKLAPMFKGVGLAAVVLSFWLNIYYIVIIAWALYYLFNSFTAVSLRSFLILSPWMVPDGPTIAPERSPEANQSAR</sequence>
<gene>
    <name evidence="9" type="primary">LOC112958308</name>
</gene>
<evidence type="ECO:0000313" key="9">
    <source>
        <dbReference type="Ensembl" id="ENSNPEP00000021167.1"/>
    </source>
</evidence>
<dbReference type="GO" id="GO:0015293">
    <property type="term" value="F:symporter activity"/>
    <property type="evidence" value="ECO:0007669"/>
    <property type="project" value="UniProtKB-KW"/>
</dbReference>
<dbReference type="AlphaFoldDB" id="A0A8C7A2W2"/>
<feature type="transmembrane region" description="Helical" evidence="8">
    <location>
        <begin position="123"/>
        <end position="150"/>
    </location>
</feature>
<organism evidence="9 10">
    <name type="scientific">Nothoprocta perdicaria</name>
    <name type="common">Chilean tinamou</name>
    <name type="synonym">Crypturus perdicarius</name>
    <dbReference type="NCBI Taxonomy" id="30464"/>
    <lineage>
        <taxon>Eukaryota</taxon>
        <taxon>Metazoa</taxon>
        <taxon>Chordata</taxon>
        <taxon>Craniata</taxon>
        <taxon>Vertebrata</taxon>
        <taxon>Euteleostomi</taxon>
        <taxon>Archelosauria</taxon>
        <taxon>Archosauria</taxon>
        <taxon>Dinosauria</taxon>
        <taxon>Saurischia</taxon>
        <taxon>Theropoda</taxon>
        <taxon>Coelurosauria</taxon>
        <taxon>Aves</taxon>
        <taxon>Palaeognathae</taxon>
        <taxon>Tinamiformes</taxon>
        <taxon>Tinamidae</taxon>
        <taxon>Nothoprocta</taxon>
    </lineage>
</organism>
<evidence type="ECO:0000256" key="1">
    <source>
        <dbReference type="ARBA" id="ARBA00004141"/>
    </source>
</evidence>
<dbReference type="SUPFAM" id="SSF161070">
    <property type="entry name" value="SNF-like"/>
    <property type="match status" value="1"/>
</dbReference>
<dbReference type="PANTHER" id="PTHR11616">
    <property type="entry name" value="SODIUM/CHLORIDE DEPENDENT TRANSPORTER"/>
    <property type="match status" value="1"/>
</dbReference>
<evidence type="ECO:0000256" key="8">
    <source>
        <dbReference type="SAM" id="Phobius"/>
    </source>
</evidence>